<feature type="compositionally biased region" description="Polar residues" evidence="6">
    <location>
        <begin position="282"/>
        <end position="308"/>
    </location>
</feature>
<dbReference type="InterPro" id="IPR041367">
    <property type="entry name" value="Znf-CCCH_4"/>
</dbReference>
<dbReference type="GeneID" id="19271103"/>
<evidence type="ECO:0000256" key="1">
    <source>
        <dbReference type="ARBA" id="ARBA00022723"/>
    </source>
</evidence>
<proteinExistence type="predicted"/>
<sequence>MAQGGHSWPGGQFHPNGMEHSGAIDPNAGNLTYGSGLGSDTEMLYMDDWNTMNQNPANFGGQPHAAPTGQQFYHAPQSYYQNTNAFSDSNRQIDQRTSSPALAYGSSLYHEPAYQRPAPQQQEQPQHPPAQQQSYQQFNTDLGQRNASASTNNFPDGSWQPQTNHGGQNQYAQQALAYENPQNMYQQHLQQPSHAHTPTPPPAQRGTGQYPLSHGGPVNSRPNVVTPPASNIQAHAPPQHLHPGPSEYHFQPNQGQASQVTYQNAPVHSGPMAPAYASQVQFAQPPQSNGHASNAPATSQSLGQQQVYAAQHSAGVSKAPVTRTISPMSSGQHVSAPSPVPYISNISAPPAQSHMTIQQQSTHNPATFTVIPSRPPFDPLSHGGFSQLDGESNLFLSEAPVEIEWTDFVPDDSFSFSAHFNANDGPLMPNRQKRLPCEIRRDWKWLRKQEKSAQNDAQRRAILLEKDRLDREMVAVSGERIEPTTKVGVKKIGSKSGSRPTSAPKTGSDSSDDSSDYDSDSEFEESEEDQAARKIKASGRPSDPVKAIEYDVVMAVWHAPEEEAQPNSTANSIQAFGAHIEKLWTKIKDLKKEVKAAKEKKSKKLESLEVEVGKQMKLMLTAIEAVTKFAEPSVLENMGGNSKLAVILWNAFRNSLSAKDFNGPLPKAILSLMSHFTTMERSLVLGVLKVPEYHKKHQKDFDKTCLGFLDQIQSKAKGTAADTEKKAKELSTSETKEPLSAPKKNPVFMAKDLVSASKKVVSSESKKVQPTGPAVLDARKSSNVVTKSVGSSPSKRPRDEEADSRAAKKVAVDGTSGTSVTKPSSTTTTKTTTVVQPRAKSTGSLLPGRTARPAVKPATKKVESQQSSSSLSTISGLLAEIAKPKSPPRQKEEPTKAPETEEERKRRLRKESRRGLRVMWKPDHELEQVRIFQHDAAEDEGRASNMVRDARDNRSEGQALKRALSHVEDQDGDAEKEDDEEGANEGNPKETNLRPWLDPPAVDFMHIDQVNPGQRDKTFVTRGGATTFHTEEQQAMEKYEQTQFMEIYTSVSDIPETPKSPTRKEVEKPSVLPHVSQLPADTPNLQELHLRWTEIAQFGAEQATQRMLQRLRNKSTPERAAKFDRLLADLRNSSMMSQDRNQPYAFAPSASQQAYSSKLAAMTPAERDAEVLRLLKSDAVLNWVDKHPVDPNNLQTAQRHDYGDAKVQADVDAVEAVVTTFLGKPYPVTEPPEHLRSNAAYVKEWQTGYDKDMADRSSHDATARAKKLAEEFARVSAASVPQTAPVPATTQATQDPNAAAWAAYFTQMAPAQQQQAQSAQGQQLTYDQYAAILQQTQALQAQQGGPGAQAPGLQYPQQPQPAQQDPNGHIGALLAALGGQANQSQPAVAAQAAQQDPNAAAWAAYYASMGQAQQPPAAAAAAAQPQQQQQQHQPQQQHAYQHRDRDRDRSNRNYNGADAMLDYGPSEADSRDKAHRGGRKENSKDTFRGGKDYDRKGINRSLIGTKPCTFWAQGKCAKGDQCTFRHDPNDLK</sequence>
<protein>
    <recommendedName>
        <fullName evidence="7">C3H1-type domain-containing protein</fullName>
    </recommendedName>
</protein>
<dbReference type="InParanoid" id="W3X4M9"/>
<feature type="domain" description="C3H1-type" evidence="7">
    <location>
        <begin position="1502"/>
        <end position="1529"/>
    </location>
</feature>
<feature type="compositionally biased region" description="Basic and acidic residues" evidence="6">
    <location>
        <begin position="889"/>
        <end position="905"/>
    </location>
</feature>
<dbReference type="GO" id="GO:0008270">
    <property type="term" value="F:zinc ion binding"/>
    <property type="evidence" value="ECO:0007669"/>
    <property type="project" value="UniProtKB-KW"/>
</dbReference>
<feature type="region of interest" description="Disordered" evidence="6">
    <location>
        <begin position="145"/>
        <end position="170"/>
    </location>
</feature>
<dbReference type="InterPro" id="IPR036855">
    <property type="entry name" value="Znf_CCCH_sf"/>
</dbReference>
<dbReference type="PROSITE" id="PS50103">
    <property type="entry name" value="ZF_C3H1"/>
    <property type="match status" value="1"/>
</dbReference>
<evidence type="ECO:0000256" key="3">
    <source>
        <dbReference type="ARBA" id="ARBA00022833"/>
    </source>
</evidence>
<feature type="compositionally biased region" description="Polar residues" evidence="6">
    <location>
        <begin position="323"/>
        <end position="335"/>
    </location>
</feature>
<dbReference type="Gene3D" id="4.10.1000.10">
    <property type="entry name" value="Zinc finger, CCCH-type"/>
    <property type="match status" value="1"/>
</dbReference>
<feature type="region of interest" description="Disordered" evidence="6">
    <location>
        <begin position="759"/>
        <end position="998"/>
    </location>
</feature>
<reference evidence="9" key="1">
    <citation type="journal article" date="2015" name="BMC Genomics">
        <title>Genomic and transcriptomic analysis of the endophytic fungus Pestalotiopsis fici reveals its lifestyle and high potential for synthesis of natural products.</title>
        <authorList>
            <person name="Wang X."/>
            <person name="Zhang X."/>
            <person name="Liu L."/>
            <person name="Xiang M."/>
            <person name="Wang W."/>
            <person name="Sun X."/>
            <person name="Che Y."/>
            <person name="Guo L."/>
            <person name="Liu G."/>
            <person name="Guo L."/>
            <person name="Wang C."/>
            <person name="Yin W.B."/>
            <person name="Stadler M."/>
            <person name="Zhang X."/>
            <person name="Liu X."/>
        </authorList>
    </citation>
    <scope>NUCLEOTIDE SEQUENCE [LARGE SCALE GENOMIC DNA]</scope>
    <source>
        <strain evidence="9">W106-1 / CGMCC3.15140</strain>
    </source>
</reference>
<feature type="compositionally biased region" description="Low complexity" evidence="6">
    <location>
        <begin position="864"/>
        <end position="878"/>
    </location>
</feature>
<feature type="compositionally biased region" description="Acidic residues" evidence="6">
    <location>
        <begin position="510"/>
        <end position="529"/>
    </location>
</feature>
<feature type="region of interest" description="Disordered" evidence="6">
    <location>
        <begin position="717"/>
        <end position="746"/>
    </location>
</feature>
<evidence type="ECO:0000256" key="2">
    <source>
        <dbReference type="ARBA" id="ARBA00022771"/>
    </source>
</evidence>
<keyword evidence="1 4" id="KW-0479">Metal-binding</keyword>
<keyword evidence="3 4" id="KW-0862">Zinc</keyword>
<feature type="region of interest" description="Disordered" evidence="6">
    <location>
        <begin position="1053"/>
        <end position="1078"/>
    </location>
</feature>
<feature type="compositionally biased region" description="Basic and acidic residues" evidence="6">
    <location>
        <begin position="1441"/>
        <end position="1451"/>
    </location>
</feature>
<feature type="region of interest" description="Disordered" evidence="6">
    <location>
        <begin position="1416"/>
        <end position="1499"/>
    </location>
</feature>
<evidence type="ECO:0000256" key="4">
    <source>
        <dbReference type="PROSITE-ProRule" id="PRU00723"/>
    </source>
</evidence>
<dbReference type="HOGENOM" id="CLU_247197_0_0_1"/>
<accession>W3X4M9</accession>
<dbReference type="SMART" id="SM00356">
    <property type="entry name" value="ZnF_C3H1"/>
    <property type="match status" value="1"/>
</dbReference>
<feature type="region of interest" description="Disordered" evidence="6">
    <location>
        <begin position="1342"/>
        <end position="1368"/>
    </location>
</feature>
<keyword evidence="2 4" id="KW-0863">Zinc-finger</keyword>
<evidence type="ECO:0000256" key="6">
    <source>
        <dbReference type="SAM" id="MobiDB-lite"/>
    </source>
</evidence>
<dbReference type="KEGG" id="pfy:PFICI_06090"/>
<feature type="region of interest" description="Disordered" evidence="6">
    <location>
        <begin position="282"/>
        <end position="337"/>
    </location>
</feature>
<keyword evidence="5" id="KW-0175">Coiled coil</keyword>
<feature type="compositionally biased region" description="Basic and acidic residues" evidence="6">
    <location>
        <begin position="796"/>
        <end position="806"/>
    </location>
</feature>
<dbReference type="EMBL" id="KI912112">
    <property type="protein sequence ID" value="ETS81088.1"/>
    <property type="molecule type" value="Genomic_DNA"/>
</dbReference>
<feature type="compositionally biased region" description="Low complexity" evidence="6">
    <location>
        <begin position="814"/>
        <end position="834"/>
    </location>
</feature>
<dbReference type="Pfam" id="PF18044">
    <property type="entry name" value="zf-CCCH_4"/>
    <property type="match status" value="1"/>
</dbReference>
<dbReference type="SUPFAM" id="SSF90229">
    <property type="entry name" value="CCCH zinc finger"/>
    <property type="match status" value="1"/>
</dbReference>
<feature type="region of interest" description="Disordered" evidence="6">
    <location>
        <begin position="485"/>
        <end position="542"/>
    </location>
</feature>
<evidence type="ECO:0000313" key="9">
    <source>
        <dbReference type="Proteomes" id="UP000030651"/>
    </source>
</evidence>
<feature type="zinc finger region" description="C3H1-type" evidence="4">
    <location>
        <begin position="1502"/>
        <end position="1529"/>
    </location>
</feature>
<dbReference type="OrthoDB" id="4347at2759"/>
<feature type="coiled-coil region" evidence="5">
    <location>
        <begin position="580"/>
        <end position="611"/>
    </location>
</feature>
<feature type="compositionally biased region" description="Basic and acidic residues" evidence="6">
    <location>
        <begin position="722"/>
        <end position="737"/>
    </location>
</feature>
<feature type="region of interest" description="Disordered" evidence="6">
    <location>
        <begin position="1"/>
        <end position="27"/>
    </location>
</feature>
<organism evidence="8 9">
    <name type="scientific">Pestalotiopsis fici (strain W106-1 / CGMCC3.15140)</name>
    <dbReference type="NCBI Taxonomy" id="1229662"/>
    <lineage>
        <taxon>Eukaryota</taxon>
        <taxon>Fungi</taxon>
        <taxon>Dikarya</taxon>
        <taxon>Ascomycota</taxon>
        <taxon>Pezizomycotina</taxon>
        <taxon>Sordariomycetes</taxon>
        <taxon>Xylariomycetidae</taxon>
        <taxon>Amphisphaeriales</taxon>
        <taxon>Sporocadaceae</taxon>
        <taxon>Pestalotiopsis</taxon>
    </lineage>
</organism>
<keyword evidence="9" id="KW-1185">Reference proteome</keyword>
<feature type="compositionally biased region" description="Low complexity" evidence="6">
    <location>
        <begin position="1416"/>
        <end position="1439"/>
    </location>
</feature>
<name>W3X4M9_PESFW</name>
<gene>
    <name evidence="8" type="ORF">PFICI_06090</name>
</gene>
<evidence type="ECO:0000256" key="5">
    <source>
        <dbReference type="SAM" id="Coils"/>
    </source>
</evidence>
<feature type="compositionally biased region" description="Basic and acidic residues" evidence="6">
    <location>
        <begin position="1479"/>
        <end position="1497"/>
    </location>
</feature>
<feature type="compositionally biased region" description="Basic and acidic residues" evidence="6">
    <location>
        <begin position="920"/>
        <end position="955"/>
    </location>
</feature>
<feature type="region of interest" description="Disordered" evidence="6">
    <location>
        <begin position="186"/>
        <end position="258"/>
    </location>
</feature>
<feature type="compositionally biased region" description="Polar residues" evidence="6">
    <location>
        <begin position="220"/>
        <end position="233"/>
    </location>
</feature>
<feature type="compositionally biased region" description="Polar residues" evidence="6">
    <location>
        <begin position="781"/>
        <end position="794"/>
    </location>
</feature>
<dbReference type="InterPro" id="IPR000571">
    <property type="entry name" value="Znf_CCCH"/>
</dbReference>
<feature type="compositionally biased region" description="Basic residues" evidence="6">
    <location>
        <begin position="906"/>
        <end position="916"/>
    </location>
</feature>
<dbReference type="eggNOG" id="ENOG502S0GX">
    <property type="taxonomic scope" value="Eukaryota"/>
</dbReference>
<dbReference type="Proteomes" id="UP000030651">
    <property type="component" value="Unassembled WGS sequence"/>
</dbReference>
<feature type="compositionally biased region" description="Low complexity" evidence="6">
    <location>
        <begin position="1342"/>
        <end position="1364"/>
    </location>
</feature>
<feature type="compositionally biased region" description="Acidic residues" evidence="6">
    <location>
        <begin position="970"/>
        <end position="983"/>
    </location>
</feature>
<evidence type="ECO:0000313" key="8">
    <source>
        <dbReference type="EMBL" id="ETS81088.1"/>
    </source>
</evidence>
<evidence type="ECO:0000259" key="7">
    <source>
        <dbReference type="PROSITE" id="PS50103"/>
    </source>
</evidence>
<dbReference type="RefSeq" id="XP_007832862.1">
    <property type="nucleotide sequence ID" value="XM_007834671.1"/>
</dbReference>